<sequence>MRMLSILALGVGAATSPIPAHADEIGDLKALVNELKSQVLEQRAQVKDLKAQINNLNAQVTDQKQQVNAQSAQVQSQSSALQKVEAQQQVLEQKQVTPAPVPTLAANTGKPGYLAIPGTNTSVKIGGYVKLDVTDDVSSNISGSGASGNPASYNRSNFDPTAIPLDKSAASHRNGQVNFSAQESRLNLTTLTNTDRLGEVKSVIEGDFYNTSSNGNFFRLRHAYVSAAGFTAGQTWSTFSDLDTGGPETLDFGGPVGWAATRQAQLRYTAALPTGSLDVAVERPSADLKTATGVTDNHIDRIPDVVVRYSVDPSWGHVAVAGLGRYLTNDAGTTVDQQHANKLVYGVLAGVGIKTIGKDKLVLQTVDGNGIGRYLEQGEGVSAVLLNGAIKPIDIWGGVVGYTHFWTDALRSSAAYGYDHFSTPSGDTQKPIKSLSSVHVNLIWSPISSTDVGIEYIYGHIETSSPQSDTATGTTASKGSASRVEGSVKYSF</sequence>
<feature type="chain" id="PRO_5032969028" evidence="2">
    <location>
        <begin position="23"/>
        <end position="492"/>
    </location>
</feature>
<proteinExistence type="predicted"/>
<dbReference type="Pfam" id="PF19577">
    <property type="entry name" value="DcaP"/>
    <property type="match status" value="1"/>
</dbReference>
<dbReference type="InterPro" id="IPR045748">
    <property type="entry name" value="DcaP"/>
</dbReference>
<reference evidence="4" key="1">
    <citation type="submission" date="2017-12" db="EMBL/GenBank/DDBJ databases">
        <title>Draft genome sequence of Telmatospirillum siberiense 26-4b1T, an acidotolerant peatland alphaproteobacterium potentially involved in sulfur cycling.</title>
        <authorList>
            <person name="Hausmann B."/>
            <person name="Pjevac P."/>
            <person name="Schreck K."/>
            <person name="Herbold C.W."/>
            <person name="Daims H."/>
            <person name="Wagner M."/>
            <person name="Pester M."/>
            <person name="Loy A."/>
        </authorList>
    </citation>
    <scope>NUCLEOTIDE SEQUENCE [LARGE SCALE GENOMIC DNA]</scope>
    <source>
        <strain evidence="4">26-4b1</strain>
    </source>
</reference>
<evidence type="ECO:0000256" key="2">
    <source>
        <dbReference type="SAM" id="SignalP"/>
    </source>
</evidence>
<evidence type="ECO:0000256" key="1">
    <source>
        <dbReference type="SAM" id="Coils"/>
    </source>
</evidence>
<name>A0A2N3PX21_9PROT</name>
<comment type="caution">
    <text evidence="3">The sequence shown here is derived from an EMBL/GenBank/DDBJ whole genome shotgun (WGS) entry which is preliminary data.</text>
</comment>
<dbReference type="EMBL" id="PIUM01000007">
    <property type="protein sequence ID" value="PKU24952.1"/>
    <property type="molecule type" value="Genomic_DNA"/>
</dbReference>
<keyword evidence="1" id="KW-0175">Coiled coil</keyword>
<dbReference type="Gene3D" id="1.20.5.1700">
    <property type="match status" value="1"/>
</dbReference>
<evidence type="ECO:0000313" key="4">
    <source>
        <dbReference type="Proteomes" id="UP000233293"/>
    </source>
</evidence>
<organism evidence="3 4">
    <name type="scientific">Telmatospirillum siberiense</name>
    <dbReference type="NCBI Taxonomy" id="382514"/>
    <lineage>
        <taxon>Bacteria</taxon>
        <taxon>Pseudomonadati</taxon>
        <taxon>Pseudomonadota</taxon>
        <taxon>Alphaproteobacteria</taxon>
        <taxon>Rhodospirillales</taxon>
        <taxon>Rhodospirillaceae</taxon>
        <taxon>Telmatospirillum</taxon>
    </lineage>
</organism>
<keyword evidence="2" id="KW-0732">Signal</keyword>
<dbReference type="SUPFAM" id="SSF56935">
    <property type="entry name" value="Porins"/>
    <property type="match status" value="1"/>
</dbReference>
<evidence type="ECO:0000313" key="3">
    <source>
        <dbReference type="EMBL" id="PKU24952.1"/>
    </source>
</evidence>
<protein>
    <submittedName>
        <fullName evidence="3">Uncharacterized protein</fullName>
    </submittedName>
</protein>
<dbReference type="Proteomes" id="UP000233293">
    <property type="component" value="Unassembled WGS sequence"/>
</dbReference>
<dbReference type="AlphaFoldDB" id="A0A2N3PX21"/>
<gene>
    <name evidence="3" type="ORF">CWS72_08745</name>
</gene>
<feature type="signal peptide" evidence="2">
    <location>
        <begin position="1"/>
        <end position="22"/>
    </location>
</feature>
<accession>A0A2N3PX21</accession>
<feature type="coiled-coil region" evidence="1">
    <location>
        <begin position="25"/>
        <end position="94"/>
    </location>
</feature>
<keyword evidence="4" id="KW-1185">Reference proteome</keyword>